<gene>
    <name evidence="2" type="ORF">BXYJ_LOCUS3546</name>
</gene>
<feature type="transmembrane region" description="Helical" evidence="1">
    <location>
        <begin position="53"/>
        <end position="73"/>
    </location>
</feature>
<dbReference type="Pfam" id="PF10326">
    <property type="entry name" value="7TM_GPCR_Str"/>
    <property type="match status" value="1"/>
</dbReference>
<dbReference type="EMBL" id="CAJFDI010000002">
    <property type="protein sequence ID" value="CAD5214471.1"/>
    <property type="molecule type" value="Genomic_DNA"/>
</dbReference>
<dbReference type="Proteomes" id="UP000659654">
    <property type="component" value="Unassembled WGS sequence"/>
</dbReference>
<protein>
    <submittedName>
        <fullName evidence="2">(pine wood nematode) hypothetical protein</fullName>
    </submittedName>
</protein>
<reference evidence="3" key="2">
    <citation type="submission" date="2020-08" db="EMBL/GenBank/DDBJ databases">
        <authorList>
            <person name="Kikuchi T."/>
        </authorList>
    </citation>
    <scope>NUCLEOTIDE SEQUENCE</scope>
    <source>
        <strain evidence="2">Ka4C1</strain>
    </source>
</reference>
<evidence type="ECO:0000313" key="3">
    <source>
        <dbReference type="EMBL" id="CAG9094974.1"/>
    </source>
</evidence>
<name>A0A1I7RW07_BURXY</name>
<sequence>MLIMADMACSDTLARFYFNLFTRIFSATSVVCNLLVLVACQHQQKIMKIYGRMMSLAAGCNVFCSLIVIVVGMKTVPHGDLFFYFTDSPFLLYSSQLTQQLFVHVTFATFYVHAGLPAIQFFIRYKIIKDAHAGLSVLYTSFLGLVLFSCTYSFSYAIDFQKPSETWRQLLFSSVEGCNLDNVLPTYSVINKTSISSRIHKFLAVGVLCGSSVVVIYYGVLTWFHFKQRLGNTTYHATKFNRDLNLVLTFQAILPFTFIVLPNSLFLANLVPRHMASTVGLVANFGSTLSPLMDALIVLFIIPAFRKNVLKPLHGTTRSSSNTLFLTQ</sequence>
<dbReference type="AlphaFoldDB" id="A0A1I7RW07"/>
<feature type="transmembrane region" description="Helical" evidence="1">
    <location>
        <begin position="20"/>
        <end position="41"/>
    </location>
</feature>
<accession>A0A1I7RW07</accession>
<proteinExistence type="predicted"/>
<keyword evidence="1" id="KW-1133">Transmembrane helix</keyword>
<organism evidence="4 6">
    <name type="scientific">Bursaphelenchus xylophilus</name>
    <name type="common">Pinewood nematode worm</name>
    <name type="synonym">Aphelenchoides xylophilus</name>
    <dbReference type="NCBI Taxonomy" id="6326"/>
    <lineage>
        <taxon>Eukaryota</taxon>
        <taxon>Metazoa</taxon>
        <taxon>Ecdysozoa</taxon>
        <taxon>Nematoda</taxon>
        <taxon>Chromadorea</taxon>
        <taxon>Rhabditida</taxon>
        <taxon>Tylenchina</taxon>
        <taxon>Tylenchomorpha</taxon>
        <taxon>Aphelenchoidea</taxon>
        <taxon>Aphelenchoididae</taxon>
        <taxon>Bursaphelenchus</taxon>
    </lineage>
</organism>
<evidence type="ECO:0000313" key="5">
    <source>
        <dbReference type="Proteomes" id="UP000659654"/>
    </source>
</evidence>
<evidence type="ECO:0000313" key="2">
    <source>
        <dbReference type="EMBL" id="CAD5214471.1"/>
    </source>
</evidence>
<dbReference type="PANTHER" id="PTHR22943:SF248">
    <property type="entry name" value="SEVEN TM RECEPTOR"/>
    <property type="match status" value="1"/>
</dbReference>
<feature type="transmembrane region" description="Helical" evidence="1">
    <location>
        <begin position="281"/>
        <end position="302"/>
    </location>
</feature>
<feature type="transmembrane region" description="Helical" evidence="1">
    <location>
        <begin position="244"/>
        <end position="261"/>
    </location>
</feature>
<evidence type="ECO:0000313" key="4">
    <source>
        <dbReference type="Proteomes" id="UP000095284"/>
    </source>
</evidence>
<keyword evidence="1" id="KW-0812">Transmembrane</keyword>
<dbReference type="InterPro" id="IPR019428">
    <property type="entry name" value="7TM_GPCR_serpentine_rcpt_Str"/>
</dbReference>
<reference evidence="6" key="1">
    <citation type="submission" date="2016-11" db="UniProtKB">
        <authorList>
            <consortium name="WormBaseParasite"/>
        </authorList>
    </citation>
    <scope>IDENTIFICATION</scope>
</reference>
<evidence type="ECO:0000313" key="6">
    <source>
        <dbReference type="WBParaSite" id="BXY_0492000.1"/>
    </source>
</evidence>
<keyword evidence="5" id="KW-1185">Reference proteome</keyword>
<keyword evidence="1" id="KW-0472">Membrane</keyword>
<feature type="transmembrane region" description="Helical" evidence="1">
    <location>
        <begin position="101"/>
        <end position="123"/>
    </location>
</feature>
<dbReference type="WBParaSite" id="BXY_0492000.1">
    <property type="protein sequence ID" value="BXY_0492000.1"/>
    <property type="gene ID" value="BXY_0492000"/>
</dbReference>
<evidence type="ECO:0000256" key="1">
    <source>
        <dbReference type="SAM" id="Phobius"/>
    </source>
</evidence>
<feature type="transmembrane region" description="Helical" evidence="1">
    <location>
        <begin position="135"/>
        <end position="158"/>
    </location>
</feature>
<dbReference type="Proteomes" id="UP000095284">
    <property type="component" value="Unplaced"/>
</dbReference>
<dbReference type="EMBL" id="CAJFCV020000002">
    <property type="protein sequence ID" value="CAG9094974.1"/>
    <property type="molecule type" value="Genomic_DNA"/>
</dbReference>
<feature type="transmembrane region" description="Helical" evidence="1">
    <location>
        <begin position="202"/>
        <end position="224"/>
    </location>
</feature>
<dbReference type="Proteomes" id="UP000582659">
    <property type="component" value="Unassembled WGS sequence"/>
</dbReference>
<dbReference type="PANTHER" id="PTHR22943">
    <property type="entry name" value="7-TRANSMEMBRANE DOMAIN RECEPTOR C.ELEGANS"/>
    <property type="match status" value="1"/>
</dbReference>